<feature type="transmembrane region" description="Helical" evidence="1">
    <location>
        <begin position="16"/>
        <end position="38"/>
    </location>
</feature>
<keyword evidence="1" id="KW-0812">Transmembrane</keyword>
<dbReference type="SUPFAM" id="SSF51261">
    <property type="entry name" value="Duplicated hybrid motif"/>
    <property type="match status" value="1"/>
</dbReference>
<keyword evidence="1" id="KW-1133">Transmembrane helix</keyword>
<dbReference type="CDD" id="cd12797">
    <property type="entry name" value="M23_peptidase"/>
    <property type="match status" value="1"/>
</dbReference>
<protein>
    <recommendedName>
        <fullName evidence="2">M23ase beta-sheet core domain-containing protein</fullName>
    </recommendedName>
</protein>
<dbReference type="Pfam" id="PF01551">
    <property type="entry name" value="Peptidase_M23"/>
    <property type="match status" value="1"/>
</dbReference>
<accession>A0A1F5G026</accession>
<dbReference type="InterPro" id="IPR011055">
    <property type="entry name" value="Dup_hybrid_motif"/>
</dbReference>
<dbReference type="AlphaFoldDB" id="A0A1F5G026"/>
<name>A0A1F5G026_9BACT</name>
<keyword evidence="1" id="KW-0472">Membrane</keyword>
<sequence>MPPFIFDPIFSFKKELLFVSFAFLLALLLPIIAVIILTHTGIDAVSDRLVQYDETTKTIKLFYPNGSLYKEILVNVTWPVRGIVTNEFGTTVLPYYVFHSGIDIANPYGLIGDPITTFMPGTVTYEGEIFWGFGKHIIINNGDNITSLYGHLDKIFVIRGQQVKPGDIIGLEGDTGWSTGPHLHFQINVFGIPVNPRIFVGEGNP</sequence>
<reference evidence="3 4" key="1">
    <citation type="journal article" date="2016" name="Nat. Commun.">
        <title>Thousands of microbial genomes shed light on interconnected biogeochemical processes in an aquifer system.</title>
        <authorList>
            <person name="Anantharaman K."/>
            <person name="Brown C.T."/>
            <person name="Hug L.A."/>
            <person name="Sharon I."/>
            <person name="Castelle C.J."/>
            <person name="Probst A.J."/>
            <person name="Thomas B.C."/>
            <person name="Singh A."/>
            <person name="Wilkins M.J."/>
            <person name="Karaoz U."/>
            <person name="Brodie E.L."/>
            <person name="Williams K.H."/>
            <person name="Hubbard S.S."/>
            <person name="Banfield J.F."/>
        </authorList>
    </citation>
    <scope>NUCLEOTIDE SEQUENCE [LARGE SCALE GENOMIC DNA]</scope>
</reference>
<dbReference type="EMBL" id="MFAT01000075">
    <property type="protein sequence ID" value="OGD85195.1"/>
    <property type="molecule type" value="Genomic_DNA"/>
</dbReference>
<feature type="domain" description="M23ase beta-sheet core" evidence="2">
    <location>
        <begin position="98"/>
        <end position="196"/>
    </location>
</feature>
<gene>
    <name evidence="3" type="ORF">A2164_00050</name>
</gene>
<proteinExistence type="predicted"/>
<dbReference type="InterPro" id="IPR050570">
    <property type="entry name" value="Cell_wall_metabolism_enzyme"/>
</dbReference>
<dbReference type="Gene3D" id="2.70.70.10">
    <property type="entry name" value="Glucose Permease (Domain IIA)"/>
    <property type="match status" value="1"/>
</dbReference>
<evidence type="ECO:0000313" key="3">
    <source>
        <dbReference type="EMBL" id="OGD85195.1"/>
    </source>
</evidence>
<dbReference type="Proteomes" id="UP000176317">
    <property type="component" value="Unassembled WGS sequence"/>
</dbReference>
<dbReference type="PANTHER" id="PTHR21666:SF270">
    <property type="entry name" value="MUREIN HYDROLASE ACTIVATOR ENVC"/>
    <property type="match status" value="1"/>
</dbReference>
<dbReference type="GO" id="GO:0004222">
    <property type="term" value="F:metalloendopeptidase activity"/>
    <property type="evidence" value="ECO:0007669"/>
    <property type="project" value="TreeGrafter"/>
</dbReference>
<organism evidence="3 4">
    <name type="scientific">Candidatus Curtissbacteria bacterium RBG_13_35_7</name>
    <dbReference type="NCBI Taxonomy" id="1797705"/>
    <lineage>
        <taxon>Bacteria</taxon>
        <taxon>Candidatus Curtissiibacteriota</taxon>
    </lineage>
</organism>
<dbReference type="PANTHER" id="PTHR21666">
    <property type="entry name" value="PEPTIDASE-RELATED"/>
    <property type="match status" value="1"/>
</dbReference>
<evidence type="ECO:0000313" key="4">
    <source>
        <dbReference type="Proteomes" id="UP000176317"/>
    </source>
</evidence>
<evidence type="ECO:0000259" key="2">
    <source>
        <dbReference type="Pfam" id="PF01551"/>
    </source>
</evidence>
<comment type="caution">
    <text evidence="3">The sequence shown here is derived from an EMBL/GenBank/DDBJ whole genome shotgun (WGS) entry which is preliminary data.</text>
</comment>
<evidence type="ECO:0000256" key="1">
    <source>
        <dbReference type="SAM" id="Phobius"/>
    </source>
</evidence>
<dbReference type="InterPro" id="IPR016047">
    <property type="entry name" value="M23ase_b-sheet_dom"/>
</dbReference>